<reference evidence="7 8" key="1">
    <citation type="journal article" date="2019" name="Int. J. Syst. Evol. Microbiol.">
        <title>The Global Catalogue of Microorganisms (GCM) 10K type strain sequencing project: providing services to taxonomists for standard genome sequencing and annotation.</title>
        <authorList>
            <consortium name="The Broad Institute Genomics Platform"/>
            <consortium name="The Broad Institute Genome Sequencing Center for Infectious Disease"/>
            <person name="Wu L."/>
            <person name="Ma J."/>
        </authorList>
    </citation>
    <scope>NUCLEOTIDE SEQUENCE [LARGE SCALE GENOMIC DNA]</scope>
    <source>
        <strain evidence="7 8">JCM 11813</strain>
    </source>
</reference>
<evidence type="ECO:0000256" key="3">
    <source>
        <dbReference type="ARBA" id="ARBA00022827"/>
    </source>
</evidence>
<dbReference type="PANTHER" id="PTHR43104:SF2">
    <property type="entry name" value="L-2-HYDROXYGLUTARATE DEHYDROGENASE, MITOCHONDRIAL"/>
    <property type="match status" value="1"/>
</dbReference>
<keyword evidence="4" id="KW-0560">Oxidoreductase</keyword>
<dbReference type="Proteomes" id="UP001499979">
    <property type="component" value="Unassembled WGS sequence"/>
</dbReference>
<evidence type="ECO:0000256" key="5">
    <source>
        <dbReference type="ARBA" id="ARBA00037941"/>
    </source>
</evidence>
<evidence type="ECO:0000313" key="7">
    <source>
        <dbReference type="EMBL" id="GAA1124847.1"/>
    </source>
</evidence>
<evidence type="ECO:0000256" key="4">
    <source>
        <dbReference type="ARBA" id="ARBA00023002"/>
    </source>
</evidence>
<evidence type="ECO:0000256" key="1">
    <source>
        <dbReference type="ARBA" id="ARBA00001974"/>
    </source>
</evidence>
<evidence type="ECO:0000259" key="6">
    <source>
        <dbReference type="Pfam" id="PF01266"/>
    </source>
</evidence>
<keyword evidence="3" id="KW-0274">FAD</keyword>
<dbReference type="InterPro" id="IPR006076">
    <property type="entry name" value="FAD-dep_OxRdtase"/>
</dbReference>
<comment type="caution">
    <text evidence="7">The sequence shown here is derived from an EMBL/GenBank/DDBJ whole genome shotgun (WGS) entry which is preliminary data.</text>
</comment>
<keyword evidence="8" id="KW-1185">Reference proteome</keyword>
<accession>A0ABN1U6L1</accession>
<evidence type="ECO:0000313" key="8">
    <source>
        <dbReference type="Proteomes" id="UP001499979"/>
    </source>
</evidence>
<proteinExistence type="inferred from homology"/>
<keyword evidence="2" id="KW-0285">Flavoprotein</keyword>
<evidence type="ECO:0000256" key="2">
    <source>
        <dbReference type="ARBA" id="ARBA00022630"/>
    </source>
</evidence>
<dbReference type="EMBL" id="BAAAJE010000001">
    <property type="protein sequence ID" value="GAA1124847.1"/>
    <property type="molecule type" value="Genomic_DNA"/>
</dbReference>
<dbReference type="InterPro" id="IPR036188">
    <property type="entry name" value="FAD/NAD-bd_sf"/>
</dbReference>
<dbReference type="RefSeq" id="WP_343904613.1">
    <property type="nucleotide sequence ID" value="NZ_BAAAJE010000001.1"/>
</dbReference>
<dbReference type="SUPFAM" id="SSF51905">
    <property type="entry name" value="FAD/NAD(P)-binding domain"/>
    <property type="match status" value="1"/>
</dbReference>
<dbReference type="Gene3D" id="3.50.50.60">
    <property type="entry name" value="FAD/NAD(P)-binding domain"/>
    <property type="match status" value="1"/>
</dbReference>
<dbReference type="Gene3D" id="3.30.9.10">
    <property type="entry name" value="D-Amino Acid Oxidase, subunit A, domain 2"/>
    <property type="match status" value="1"/>
</dbReference>
<sequence length="395" mass="42292">MRPSVVVGGGIVGLATARALQRLKPDQPVVVLEKEAEVGRHQTGHNSGVIHSGLYYKPGSLKARLAVEGAAALKAFCVANDIPVDVSGKLVVATSDSEMVQLDRLYVTGQQNGVPVRRLTPQQILEREPHLRVKGALAVDSTGTVDYGLVAAALADDVRAAGGKILDGTTVLSVQKVGRVARVLTAHDGWEAERVAVCAGLHSDRLARASGVDPGVRILPFRGEYSEIIRERDHLVKGLIYPVPDPSLPFLGVHLTRGIDGVVHIGPNAVPALAREGYRWSDVALRDVWDSASYPGAWRLARRYAGTGAQEMARSLAGRALVRAARQMVPELRTSDIRRAGSGVRAQAVTRAGQLVDDFLFLRDGPTLHVLNAPSPAATACLPIGEHIARELWRE</sequence>
<comment type="similarity">
    <text evidence="5">Belongs to the L2HGDH family.</text>
</comment>
<comment type="cofactor">
    <cofactor evidence="1">
        <name>FAD</name>
        <dbReference type="ChEBI" id="CHEBI:57692"/>
    </cofactor>
</comment>
<dbReference type="Pfam" id="PF01266">
    <property type="entry name" value="DAO"/>
    <property type="match status" value="1"/>
</dbReference>
<dbReference type="PANTHER" id="PTHR43104">
    <property type="entry name" value="L-2-HYDROXYGLUTARATE DEHYDROGENASE, MITOCHONDRIAL"/>
    <property type="match status" value="1"/>
</dbReference>
<dbReference type="NCBIfam" id="NF008726">
    <property type="entry name" value="PRK11728.1"/>
    <property type="match status" value="1"/>
</dbReference>
<feature type="domain" description="FAD dependent oxidoreductase" evidence="6">
    <location>
        <begin position="5"/>
        <end position="390"/>
    </location>
</feature>
<protein>
    <submittedName>
        <fullName evidence="7">L-2-hydroxyglutarate oxidase</fullName>
    </submittedName>
</protein>
<organism evidence="7 8">
    <name type="scientific">Nocardioides aquiterrae</name>
    <dbReference type="NCBI Taxonomy" id="203799"/>
    <lineage>
        <taxon>Bacteria</taxon>
        <taxon>Bacillati</taxon>
        <taxon>Actinomycetota</taxon>
        <taxon>Actinomycetes</taxon>
        <taxon>Propionibacteriales</taxon>
        <taxon>Nocardioidaceae</taxon>
        <taxon>Nocardioides</taxon>
    </lineage>
</organism>
<gene>
    <name evidence="7" type="primary">lhgO</name>
    <name evidence="7" type="ORF">GCM10009606_00580</name>
</gene>
<name>A0ABN1U6L1_9ACTN</name>